<sequence>MSKSNAFIDKLLIFANKFSSQRHIAAIRDGFVTLIPITIIASFWVLVNNLILSPTNGLLKNFDAAIKWADLGNQIYNGTLGIMALMIAVTIGYKLAVSYGDEGLIGAVMGLVSYMIVLPAQNIIADVNGKTFTVAATLTQTQTSATGMFLAIIATLLSVTWLNKFSKIERLKIRMPDSVPESIAKSFNVLIPIFFVTLILGLIEVLIVWIFNTNIPALILTFFQAPLVASFQSIGGLLLYVCFSNLLWAFGLHGTFILGSIGEPIMLTAIQENMEALKKGIELPNIVTKPFLDSFGWMGGGGMIICLVIAIMIASRREDYRSITKVGIVPSLFNVSEPLMFGLPVVFNPLLGVPLIVVPAVTVTIAYYATALGWIAKTSVLIPWTTPPVISGYLATNGDWRAAVLQIILIAIGVLIYLPFVKASNKAVIKETTKLSRKENIKK</sequence>
<dbReference type="OrthoDB" id="1641940at2"/>
<feature type="transmembrane region" description="Helical" evidence="9">
    <location>
        <begin position="247"/>
        <end position="270"/>
    </location>
</feature>
<dbReference type="Pfam" id="PF02378">
    <property type="entry name" value="PTS_EIIC"/>
    <property type="match status" value="1"/>
</dbReference>
<dbReference type="Proteomes" id="UP000019248">
    <property type="component" value="Unassembled WGS sequence"/>
</dbReference>
<evidence type="ECO:0000256" key="6">
    <source>
        <dbReference type="ARBA" id="ARBA00022989"/>
    </source>
</evidence>
<feature type="transmembrane region" description="Helical" evidence="9">
    <location>
        <begin position="187"/>
        <end position="211"/>
    </location>
</feature>
<dbReference type="PIRSF" id="PIRSF006351">
    <property type="entry name" value="PTS_EIIC-Cellobiose"/>
    <property type="match status" value="1"/>
</dbReference>
<gene>
    <name evidence="11" type="ORF">PRIP_01949</name>
</gene>
<dbReference type="InterPro" id="IPR004501">
    <property type="entry name" value="PTS_EIIC_3"/>
</dbReference>
<keyword evidence="5 9" id="KW-0812">Transmembrane</keyword>
<dbReference type="PATRIC" id="fig|1265816.5.peg.387"/>
<evidence type="ECO:0000313" key="12">
    <source>
        <dbReference type="Proteomes" id="UP000019248"/>
    </source>
</evidence>
<evidence type="ECO:0000256" key="7">
    <source>
        <dbReference type="ARBA" id="ARBA00023136"/>
    </source>
</evidence>
<protein>
    <recommendedName>
        <fullName evidence="8">Permease IIC component</fullName>
    </recommendedName>
</protein>
<feature type="transmembrane region" description="Helical" evidence="9">
    <location>
        <begin position="400"/>
        <end position="420"/>
    </location>
</feature>
<feature type="transmembrane region" description="Helical" evidence="9">
    <location>
        <begin position="217"/>
        <end position="240"/>
    </location>
</feature>
<comment type="function">
    <text evidence="8">The phosphoenolpyruvate-dependent sugar phosphotransferase system (PTS), a major carbohydrate active -transport system, catalyzes the phosphorylation of incoming sugar substrates concomitant with their translocation across the cell membrane.</text>
</comment>
<dbReference type="PROSITE" id="PS51105">
    <property type="entry name" value="PTS_EIIC_TYPE_3"/>
    <property type="match status" value="1"/>
</dbReference>
<dbReference type="GO" id="GO:0005886">
    <property type="term" value="C:plasma membrane"/>
    <property type="evidence" value="ECO:0007669"/>
    <property type="project" value="UniProtKB-SubCell"/>
</dbReference>
<feature type="transmembrane region" description="Helical" evidence="9">
    <location>
        <begin position="75"/>
        <end position="96"/>
    </location>
</feature>
<feature type="domain" description="PTS EIIC type-3" evidence="10">
    <location>
        <begin position="7"/>
        <end position="420"/>
    </location>
</feature>
<comment type="subcellular location">
    <subcellularLocation>
        <location evidence="1">Cell membrane</location>
        <topology evidence="1">Multi-pass membrane protein</topology>
    </subcellularLocation>
</comment>
<keyword evidence="7 8" id="KW-0472">Membrane</keyword>
<dbReference type="GO" id="GO:0008982">
    <property type="term" value="F:protein-N(PI)-phosphohistidine-sugar phosphotransferase activity"/>
    <property type="evidence" value="ECO:0007669"/>
    <property type="project" value="UniProtKB-UniRule"/>
</dbReference>
<feature type="transmembrane region" description="Helical" evidence="9">
    <location>
        <begin position="295"/>
        <end position="315"/>
    </location>
</feature>
<name>W7DML1_9LIST</name>
<dbReference type="PANTHER" id="PTHR33989:SF10">
    <property type="entry name" value="PERMEASE IIC COMPONENT"/>
    <property type="match status" value="1"/>
</dbReference>
<feature type="transmembrane region" description="Helical" evidence="9">
    <location>
        <begin position="31"/>
        <end position="52"/>
    </location>
</feature>
<dbReference type="RefSeq" id="WP_052008674.1">
    <property type="nucleotide sequence ID" value="NZ_AODL01000003.1"/>
</dbReference>
<dbReference type="GO" id="GO:0009401">
    <property type="term" value="P:phosphoenolpyruvate-dependent sugar phosphotransferase system"/>
    <property type="evidence" value="ECO:0007669"/>
    <property type="project" value="InterPro"/>
</dbReference>
<evidence type="ECO:0000256" key="4">
    <source>
        <dbReference type="ARBA" id="ARBA00022597"/>
    </source>
</evidence>
<evidence type="ECO:0000256" key="1">
    <source>
        <dbReference type="ARBA" id="ARBA00004651"/>
    </source>
</evidence>
<accession>W7DML1</accession>
<evidence type="ECO:0000313" key="11">
    <source>
        <dbReference type="EMBL" id="EUJ46568.1"/>
    </source>
</evidence>
<evidence type="ECO:0000256" key="8">
    <source>
        <dbReference type="PIRNR" id="PIRNR006351"/>
    </source>
</evidence>
<proteinExistence type="predicted"/>
<feature type="transmembrane region" description="Helical" evidence="9">
    <location>
        <begin position="350"/>
        <end position="376"/>
    </location>
</feature>
<keyword evidence="6 9" id="KW-1133">Transmembrane helix</keyword>
<feature type="transmembrane region" description="Helical" evidence="9">
    <location>
        <begin position="145"/>
        <end position="166"/>
    </location>
</feature>
<dbReference type="InterPro" id="IPR004796">
    <property type="entry name" value="PTS_IIC_cello"/>
</dbReference>
<comment type="caution">
    <text evidence="11">The sequence shown here is derived from an EMBL/GenBank/DDBJ whole genome shotgun (WGS) entry which is preliminary data.</text>
</comment>
<dbReference type="EMBL" id="AODL01000003">
    <property type="protein sequence ID" value="EUJ46568.1"/>
    <property type="molecule type" value="Genomic_DNA"/>
</dbReference>
<evidence type="ECO:0000259" key="10">
    <source>
        <dbReference type="PROSITE" id="PS51105"/>
    </source>
</evidence>
<dbReference type="InterPro" id="IPR051088">
    <property type="entry name" value="PTS_Sugar-EIIC/EIIB"/>
</dbReference>
<dbReference type="GO" id="GO:1901264">
    <property type="term" value="P:carbohydrate derivative transport"/>
    <property type="evidence" value="ECO:0007669"/>
    <property type="project" value="TreeGrafter"/>
</dbReference>
<keyword evidence="4 8" id="KW-0762">Sugar transport</keyword>
<evidence type="ECO:0000256" key="2">
    <source>
        <dbReference type="ARBA" id="ARBA00022448"/>
    </source>
</evidence>
<keyword evidence="3 8" id="KW-1003">Cell membrane</keyword>
<evidence type="ECO:0000256" key="9">
    <source>
        <dbReference type="SAM" id="Phobius"/>
    </source>
</evidence>
<dbReference type="PANTHER" id="PTHR33989">
    <property type="match status" value="1"/>
</dbReference>
<keyword evidence="12" id="KW-1185">Reference proteome</keyword>
<evidence type="ECO:0000256" key="5">
    <source>
        <dbReference type="ARBA" id="ARBA00022692"/>
    </source>
</evidence>
<evidence type="ECO:0000256" key="3">
    <source>
        <dbReference type="ARBA" id="ARBA00022475"/>
    </source>
</evidence>
<dbReference type="InterPro" id="IPR003352">
    <property type="entry name" value="PTS_EIIC"/>
</dbReference>
<dbReference type="NCBIfam" id="TIGR00410">
    <property type="entry name" value="lacE"/>
    <property type="match status" value="1"/>
</dbReference>
<reference evidence="11 12" key="1">
    <citation type="journal article" date="2014" name="Int. J. Syst. Evol. Microbiol.">
        <title>Listeria floridensis sp. nov., Listeria aquatica sp. nov., Listeria cornellensis sp. nov., Listeria riparia sp. nov. and Listeria grandensis sp. nov., from agricultural and natural environments.</title>
        <authorList>
            <person name="den Bakker H.C."/>
            <person name="Warchocki S."/>
            <person name="Wright E.M."/>
            <person name="Allred A.F."/>
            <person name="Ahlstrom C."/>
            <person name="Manuel C.S."/>
            <person name="Stasiewicz M.J."/>
            <person name="Burrell A."/>
            <person name="Roof S."/>
            <person name="Strawn L."/>
            <person name="Fortes E.D."/>
            <person name="Nightingale K.K."/>
            <person name="Kephart D."/>
            <person name="Wiedmann M."/>
        </authorList>
    </citation>
    <scope>NUCLEOTIDE SEQUENCE [LARGE SCALE GENOMIC DNA]</scope>
    <source>
        <strain evidence="11 12">FSL S10-1204</strain>
    </source>
</reference>
<keyword evidence="2 8" id="KW-0813">Transport</keyword>
<feature type="transmembrane region" description="Helical" evidence="9">
    <location>
        <begin position="103"/>
        <end position="125"/>
    </location>
</feature>
<organism evidence="11 12">
    <name type="scientific">Listeria riparia FSL S10-1204</name>
    <dbReference type="NCBI Taxonomy" id="1265816"/>
    <lineage>
        <taxon>Bacteria</taxon>
        <taxon>Bacillati</taxon>
        <taxon>Bacillota</taxon>
        <taxon>Bacilli</taxon>
        <taxon>Bacillales</taxon>
        <taxon>Listeriaceae</taxon>
        <taxon>Listeria</taxon>
    </lineage>
</organism>
<dbReference type="AlphaFoldDB" id="W7DML1"/>